<dbReference type="KEGG" id="dpl:KGM_213505"/>
<dbReference type="GO" id="GO:0005634">
    <property type="term" value="C:nucleus"/>
    <property type="evidence" value="ECO:0007669"/>
    <property type="project" value="UniProtKB-SubCell"/>
</dbReference>
<evidence type="ECO:0000256" key="7">
    <source>
        <dbReference type="SAM" id="MobiDB-lite"/>
    </source>
</evidence>
<dbReference type="Proteomes" id="UP000007151">
    <property type="component" value="Unassembled WGS sequence"/>
</dbReference>
<evidence type="ECO:0000256" key="2">
    <source>
        <dbReference type="ARBA" id="ARBA00022801"/>
    </source>
</evidence>
<evidence type="ECO:0000256" key="6">
    <source>
        <dbReference type="HAMAP-Rule" id="MF_03040"/>
    </source>
</evidence>
<dbReference type="FunCoup" id="A0A212F5X0">
    <property type="interactions" value="417"/>
</dbReference>
<dbReference type="eggNOG" id="KOG1492">
    <property type="taxonomic scope" value="Eukaryota"/>
</dbReference>
<protein>
    <recommendedName>
        <fullName evidence="6">U6 snRNA phosphodiesterase</fullName>
        <ecNumber evidence="6">3.1.4.-</ecNumber>
    </recommendedName>
</protein>
<keyword evidence="3" id="KW-0456">Lyase</keyword>
<dbReference type="GO" id="GO:0016829">
    <property type="term" value="F:lyase activity"/>
    <property type="evidence" value="ECO:0007669"/>
    <property type="project" value="UniProtKB-KW"/>
</dbReference>
<gene>
    <name evidence="8" type="ORF">KGM_213505</name>
</gene>
<dbReference type="eggNOG" id="KOG3102">
    <property type="taxonomic scope" value="Eukaryota"/>
</dbReference>
<comment type="function">
    <text evidence="6">Phosphodiesterase responsible for the U6 snRNA 3' end processing. Acts as an exoribonuclease (RNase) responsible for trimming the poly(U) tract of the last nucleotides in the pre-U6 snRNA molecule, leading to the formation of mature U6 snRNA.</text>
</comment>
<keyword evidence="9" id="KW-1185">Reference proteome</keyword>
<evidence type="ECO:0000313" key="8">
    <source>
        <dbReference type="EMBL" id="OWR49123.1"/>
    </source>
</evidence>
<dbReference type="InterPro" id="IPR027521">
    <property type="entry name" value="Usb1"/>
</dbReference>
<comment type="caution">
    <text evidence="8">The sequence shown here is derived from an EMBL/GenBank/DDBJ whole genome shotgun (WGS) entry which is preliminary data.</text>
</comment>
<keyword evidence="1 6" id="KW-0540">Nuclease</keyword>
<dbReference type="InterPro" id="IPR009097">
    <property type="entry name" value="Cyclic_Pdiesterase"/>
</dbReference>
<comment type="catalytic activity">
    <reaction evidence="5">
        <text>a 3'-end uridylyl-uridine-RNA = a 3'-end 2',3'-cyclophospho-uridine-RNA + uridine</text>
        <dbReference type="Rhea" id="RHEA:46052"/>
        <dbReference type="Rhea" id="RHEA-COMP:17384"/>
        <dbReference type="Rhea" id="RHEA-COMP:17385"/>
        <dbReference type="ChEBI" id="CHEBI:16704"/>
        <dbReference type="ChEBI" id="CHEBI:85643"/>
        <dbReference type="ChEBI" id="CHEBI:85644"/>
    </reaction>
    <physiologicalReaction direction="left-to-right" evidence="5">
        <dbReference type="Rhea" id="RHEA:46053"/>
    </physiologicalReaction>
</comment>
<feature type="compositionally biased region" description="Acidic residues" evidence="7">
    <location>
        <begin position="11"/>
        <end position="22"/>
    </location>
</feature>
<comment type="subcellular location">
    <subcellularLocation>
        <location evidence="6">Nucleus</location>
    </subcellularLocation>
</comment>
<keyword evidence="2 6" id="KW-0378">Hydrolase</keyword>
<dbReference type="GO" id="GO:0034477">
    <property type="term" value="P:U6 snRNA 3'-end processing"/>
    <property type="evidence" value="ECO:0007669"/>
    <property type="project" value="UniProtKB-UniRule"/>
</dbReference>
<dbReference type="SUPFAM" id="SSF55144">
    <property type="entry name" value="LigT-like"/>
    <property type="match status" value="1"/>
</dbReference>
<evidence type="ECO:0000256" key="1">
    <source>
        <dbReference type="ARBA" id="ARBA00022722"/>
    </source>
</evidence>
<evidence type="ECO:0000256" key="5">
    <source>
        <dbReference type="ARBA" id="ARBA00029300"/>
    </source>
</evidence>
<dbReference type="OrthoDB" id="49151at2759"/>
<accession>A0A212F5X0</accession>
<name>A0A212F5X0_DANPL</name>
<dbReference type="STRING" id="278856.A0A212F5X0"/>
<organism evidence="8 9">
    <name type="scientific">Danaus plexippus plexippus</name>
    <dbReference type="NCBI Taxonomy" id="278856"/>
    <lineage>
        <taxon>Eukaryota</taxon>
        <taxon>Metazoa</taxon>
        <taxon>Ecdysozoa</taxon>
        <taxon>Arthropoda</taxon>
        <taxon>Hexapoda</taxon>
        <taxon>Insecta</taxon>
        <taxon>Pterygota</taxon>
        <taxon>Neoptera</taxon>
        <taxon>Endopterygota</taxon>
        <taxon>Lepidoptera</taxon>
        <taxon>Glossata</taxon>
        <taxon>Ditrysia</taxon>
        <taxon>Papilionoidea</taxon>
        <taxon>Nymphalidae</taxon>
        <taxon>Danainae</taxon>
        <taxon>Danaini</taxon>
        <taxon>Danaina</taxon>
        <taxon>Danaus</taxon>
        <taxon>Danaus</taxon>
    </lineage>
</organism>
<comment type="similarity">
    <text evidence="6">Belongs to the 2H phosphoesterase superfamily. USB1 family.</text>
</comment>
<evidence type="ECO:0000256" key="3">
    <source>
        <dbReference type="ARBA" id="ARBA00023239"/>
    </source>
</evidence>
<dbReference type="HAMAP" id="MF_03040">
    <property type="entry name" value="USB1"/>
    <property type="match status" value="1"/>
</dbReference>
<keyword evidence="4 6" id="KW-0539">Nucleus</keyword>
<dbReference type="AlphaFoldDB" id="A0A212F5X0"/>
<dbReference type="Pfam" id="PF09749">
    <property type="entry name" value="HVSL"/>
    <property type="match status" value="1"/>
</dbReference>
<dbReference type="GO" id="GO:1990838">
    <property type="term" value="F:poly(U)-specific exoribonuclease activity, producing 3' uridine cyclic phosphate ends"/>
    <property type="evidence" value="ECO:0007669"/>
    <property type="project" value="UniProtKB-UniRule"/>
</dbReference>
<evidence type="ECO:0000313" key="9">
    <source>
        <dbReference type="Proteomes" id="UP000007151"/>
    </source>
</evidence>
<reference evidence="8 9" key="1">
    <citation type="journal article" date="2011" name="Cell">
        <title>The monarch butterfly genome yields insights into long-distance migration.</title>
        <authorList>
            <person name="Zhan S."/>
            <person name="Merlin C."/>
            <person name="Boore J.L."/>
            <person name="Reppert S.M."/>
        </authorList>
    </citation>
    <scope>NUCLEOTIDE SEQUENCE [LARGE SCALE GENOMIC DNA]</scope>
    <source>
        <strain evidence="8">F-2</strain>
    </source>
</reference>
<dbReference type="Gene3D" id="3.90.1140.10">
    <property type="entry name" value="Cyclic phosphodiesterase"/>
    <property type="match status" value="1"/>
</dbReference>
<dbReference type="PANTHER" id="PTHR13522:SF3">
    <property type="entry name" value="U6 SNRNA PHOSPHODIESTERASE 1"/>
    <property type="match status" value="1"/>
</dbReference>
<proteinExistence type="inferred from homology"/>
<dbReference type="EC" id="3.1.4.-" evidence="6"/>
<feature type="region of interest" description="Disordered" evidence="7">
    <location>
        <begin position="1"/>
        <end position="28"/>
    </location>
</feature>
<evidence type="ECO:0000256" key="4">
    <source>
        <dbReference type="ARBA" id="ARBA00023242"/>
    </source>
</evidence>
<sequence>MSGLSFISQYGDDEDSQSDENDDCKIPKIKLPTPNLSEVSVVSTEEHIDEPSLHGGRLRSFPHVRGNWPSFIYIEYPEQDHLHKTINKLSNFVSSLNILCNRCDGIHLSLSKTFTIQYHMIKPLSSALQEVLGYIESFELFFDSIEVYCNEEKTRTFIAIKADIYSSKILANITDKIDGILEDYKLPKFYKDPSFHISILSVNGNKKNDILRIVEDLNKILISEADTLLEAVNIEKIILKTGNKYFQYHLKNNNGV</sequence>
<dbReference type="PANTHER" id="PTHR13522">
    <property type="entry name" value="U6 SNRNA PHOSPHODIESTERASE 1"/>
    <property type="match status" value="1"/>
</dbReference>
<feature type="active site" description="Proton donor/acceptor" evidence="6">
    <location>
        <position position="196"/>
    </location>
</feature>
<dbReference type="EMBL" id="AGBW02010125">
    <property type="protein sequence ID" value="OWR49123.1"/>
    <property type="molecule type" value="Genomic_DNA"/>
</dbReference>
<feature type="active site" description="Proton donor/acceptor" evidence="6">
    <location>
        <position position="107"/>
    </location>
</feature>